<name>D1PTN4_9BACT</name>
<dbReference type="InterPro" id="IPR029044">
    <property type="entry name" value="Nucleotide-diphossugar_trans"/>
</dbReference>
<dbReference type="Gene3D" id="3.90.550.10">
    <property type="entry name" value="Spore Coat Polysaccharide Biosynthesis Protein SpsA, Chain A"/>
    <property type="match status" value="1"/>
</dbReference>
<dbReference type="AlphaFoldDB" id="D1PTN4"/>
<gene>
    <name evidence="4" type="primary">gspA</name>
    <name evidence="4" type="ORF">HMPREF0645_0319</name>
</gene>
<accession>D1PTN4</accession>
<evidence type="ECO:0000313" key="4">
    <source>
        <dbReference type="EMBL" id="EFA45294.1"/>
    </source>
</evidence>
<dbReference type="GO" id="GO:0046872">
    <property type="term" value="F:metal ion binding"/>
    <property type="evidence" value="ECO:0007669"/>
    <property type="project" value="UniProtKB-KW"/>
</dbReference>
<dbReference type="PANTHER" id="PTHR13778">
    <property type="entry name" value="GLYCOSYLTRANSFERASE 8 DOMAIN-CONTAINING PROTEIN"/>
    <property type="match status" value="1"/>
</dbReference>
<dbReference type="SUPFAM" id="SSF53448">
    <property type="entry name" value="Nucleotide-diphospho-sugar transferases"/>
    <property type="match status" value="1"/>
</dbReference>
<dbReference type="InterPro" id="IPR002495">
    <property type="entry name" value="Glyco_trans_8"/>
</dbReference>
<evidence type="ECO:0000256" key="2">
    <source>
        <dbReference type="ARBA" id="ARBA00022679"/>
    </source>
</evidence>
<dbReference type="Proteomes" id="UP000003160">
    <property type="component" value="Unassembled WGS sequence"/>
</dbReference>
<dbReference type="HOGENOM" id="CLU_050833_0_2_10"/>
<dbReference type="RefSeq" id="WP_007174668.1">
    <property type="nucleotide sequence ID" value="NZ_GG704782.1"/>
</dbReference>
<comment type="caution">
    <text evidence="4">The sequence shown here is derived from an EMBL/GenBank/DDBJ whole genome shotgun (WGS) entry which is preliminary data.</text>
</comment>
<keyword evidence="3" id="KW-0479">Metal-binding</keyword>
<dbReference type="EMBL" id="ACKS01000017">
    <property type="protein sequence ID" value="EFA45294.1"/>
    <property type="molecule type" value="Genomic_DNA"/>
</dbReference>
<dbReference type="PANTHER" id="PTHR13778:SF47">
    <property type="entry name" value="LIPOPOLYSACCHARIDE 1,3-GALACTOSYLTRANSFERASE"/>
    <property type="match status" value="1"/>
</dbReference>
<keyword evidence="2" id="KW-0808">Transferase</keyword>
<dbReference type="CDD" id="cd04194">
    <property type="entry name" value="GT8_A4GalT_like"/>
    <property type="match status" value="1"/>
</dbReference>
<dbReference type="InterPro" id="IPR050748">
    <property type="entry name" value="Glycosyltrans_8_dom-fam"/>
</dbReference>
<organism evidence="4 5">
    <name type="scientific">Hallella bergensis DSM 17361</name>
    <dbReference type="NCBI Taxonomy" id="585502"/>
    <lineage>
        <taxon>Bacteria</taxon>
        <taxon>Pseudomonadati</taxon>
        <taxon>Bacteroidota</taxon>
        <taxon>Bacteroidia</taxon>
        <taxon>Bacteroidales</taxon>
        <taxon>Prevotellaceae</taxon>
        <taxon>Hallella</taxon>
    </lineage>
</organism>
<proteinExistence type="predicted"/>
<evidence type="ECO:0000256" key="3">
    <source>
        <dbReference type="ARBA" id="ARBA00022723"/>
    </source>
</evidence>
<keyword evidence="5" id="KW-1185">Reference proteome</keyword>
<keyword evidence="1" id="KW-0328">Glycosyltransferase</keyword>
<evidence type="ECO:0000256" key="1">
    <source>
        <dbReference type="ARBA" id="ARBA00022676"/>
    </source>
</evidence>
<sequence>MDIVFNIDDNYLMQCCTTMVSILHNNKDGQISFHVISNGLTNESRLKIEQVAEAYHQQVFFYVVNPEAMSDYEIFDKQGHISMATYLRLFVADILPERLHKIIYMDCDLIVNGSLDGLWNTDVEGYALAAVEDMWSGKADNYVRLGYDAADTYFNAGVLVVNLDYWREHNVSQQAAQYVALHAGQLKFNDQDVLNGLFHDSKLLLPFRWNVQDGLLRKRRKIRPEVMPKLDQELENPVIIHFTGHRKPWNFSCLNPYKNLFFKYVDMTEWRGFRPIVPLSWKLKTGLDSILYALKLKPRKYRNII</sequence>
<protein>
    <submittedName>
        <fullName evidence="4">General stress protein A</fullName>
    </submittedName>
</protein>
<dbReference type="Pfam" id="PF01501">
    <property type="entry name" value="Glyco_transf_8"/>
    <property type="match status" value="1"/>
</dbReference>
<reference evidence="4 5" key="1">
    <citation type="submission" date="2009-10" db="EMBL/GenBank/DDBJ databases">
        <authorList>
            <person name="Qin X."/>
            <person name="Bachman B."/>
            <person name="Battles P."/>
            <person name="Bell A."/>
            <person name="Bess C."/>
            <person name="Bickham C."/>
            <person name="Chaboub L."/>
            <person name="Chen D."/>
            <person name="Coyle M."/>
            <person name="Deiros D.R."/>
            <person name="Dinh H."/>
            <person name="Forbes L."/>
            <person name="Fowler G."/>
            <person name="Francisco L."/>
            <person name="Fu Q."/>
            <person name="Gubbala S."/>
            <person name="Hale W."/>
            <person name="Han Y."/>
            <person name="Hemphill L."/>
            <person name="Highlander S.K."/>
            <person name="Hirani K."/>
            <person name="Hogues M."/>
            <person name="Jackson L."/>
            <person name="Jakkamsetti A."/>
            <person name="Javaid M."/>
            <person name="Jiang H."/>
            <person name="Korchina V."/>
            <person name="Kovar C."/>
            <person name="Lara F."/>
            <person name="Lee S."/>
            <person name="Mata R."/>
            <person name="Mathew T."/>
            <person name="Moen C."/>
            <person name="Morales K."/>
            <person name="Munidasa M."/>
            <person name="Nazareth L."/>
            <person name="Ngo R."/>
            <person name="Nguyen L."/>
            <person name="Okwuonu G."/>
            <person name="Ongeri F."/>
            <person name="Patil S."/>
            <person name="Petrosino J."/>
            <person name="Pham C."/>
            <person name="Pham P."/>
            <person name="Pu L.-L."/>
            <person name="Puazo M."/>
            <person name="Raj R."/>
            <person name="Reid J."/>
            <person name="Rouhana J."/>
            <person name="Saada N."/>
            <person name="Shang Y."/>
            <person name="Simmons D."/>
            <person name="Thornton R."/>
            <person name="Warren J."/>
            <person name="Weissenberger G."/>
            <person name="Zhang J."/>
            <person name="Zhang L."/>
            <person name="Zhou C."/>
            <person name="Zhu D."/>
            <person name="Muzny D."/>
            <person name="Worley K."/>
            <person name="Gibbs R."/>
        </authorList>
    </citation>
    <scope>NUCLEOTIDE SEQUENCE [LARGE SCALE GENOMIC DNA]</scope>
    <source>
        <strain evidence="4 5">DSM 17361</strain>
    </source>
</reference>
<dbReference type="GO" id="GO:0016757">
    <property type="term" value="F:glycosyltransferase activity"/>
    <property type="evidence" value="ECO:0007669"/>
    <property type="project" value="UniProtKB-KW"/>
</dbReference>
<evidence type="ECO:0000313" key="5">
    <source>
        <dbReference type="Proteomes" id="UP000003160"/>
    </source>
</evidence>
<dbReference type="eggNOG" id="COG1442">
    <property type="taxonomic scope" value="Bacteria"/>
</dbReference>